<protein>
    <submittedName>
        <fullName evidence="6">Tetratricopeptide repeat protein</fullName>
    </submittedName>
</protein>
<evidence type="ECO:0000256" key="1">
    <source>
        <dbReference type="ARBA" id="ARBA00022737"/>
    </source>
</evidence>
<comment type="caution">
    <text evidence="6">The sequence shown here is derived from an EMBL/GenBank/DDBJ whole genome shotgun (WGS) entry which is preliminary data.</text>
</comment>
<gene>
    <name evidence="6" type="ORF">GM658_19040</name>
</gene>
<comment type="caution">
    <text evidence="3">Lacks conserved residue(s) required for the propagation of feature annotation.</text>
</comment>
<dbReference type="InterPro" id="IPR011006">
    <property type="entry name" value="CheY-like_superfamily"/>
</dbReference>
<dbReference type="GO" id="GO:0000160">
    <property type="term" value="P:phosphorelay signal transduction system"/>
    <property type="evidence" value="ECO:0007669"/>
    <property type="project" value="InterPro"/>
</dbReference>
<dbReference type="PANTHER" id="PTHR45586">
    <property type="entry name" value="TPR REPEAT-CONTAINING PROTEIN PA4667"/>
    <property type="match status" value="1"/>
</dbReference>
<dbReference type="InterPro" id="IPR019734">
    <property type="entry name" value="TPR_rpt"/>
</dbReference>
<name>A0A6L6QLA4_9BURK</name>
<dbReference type="AlphaFoldDB" id="A0A6L6QLA4"/>
<evidence type="ECO:0000256" key="3">
    <source>
        <dbReference type="PROSITE-ProRule" id="PRU00169"/>
    </source>
</evidence>
<dbReference type="InterPro" id="IPR011990">
    <property type="entry name" value="TPR-like_helical_dom_sf"/>
</dbReference>
<dbReference type="SMART" id="SM00028">
    <property type="entry name" value="TPR"/>
    <property type="match status" value="4"/>
</dbReference>
<dbReference type="EMBL" id="WNKX01000015">
    <property type="protein sequence ID" value="MTW12707.1"/>
    <property type="molecule type" value="Genomic_DNA"/>
</dbReference>
<evidence type="ECO:0000256" key="4">
    <source>
        <dbReference type="PROSITE-ProRule" id="PRU00339"/>
    </source>
</evidence>
<accession>A0A6L6QLA4</accession>
<keyword evidence="1" id="KW-0677">Repeat</keyword>
<reference evidence="6 7" key="1">
    <citation type="submission" date="2019-11" db="EMBL/GenBank/DDBJ databases">
        <title>Type strains purchased from KCTC, JCM and DSMZ.</title>
        <authorList>
            <person name="Lu H."/>
        </authorList>
    </citation>
    <scope>NUCLEOTIDE SEQUENCE [LARGE SCALE GENOMIC DNA]</scope>
    <source>
        <strain evidence="6 7">JCM 31587</strain>
    </source>
</reference>
<dbReference type="RefSeq" id="WP_155455627.1">
    <property type="nucleotide sequence ID" value="NZ_WNKX01000015.1"/>
</dbReference>
<dbReference type="OrthoDB" id="7298659at2"/>
<dbReference type="Pfam" id="PF13432">
    <property type="entry name" value="TPR_16"/>
    <property type="match status" value="1"/>
</dbReference>
<dbReference type="InterPro" id="IPR001789">
    <property type="entry name" value="Sig_transdc_resp-reg_receiver"/>
</dbReference>
<dbReference type="PANTHER" id="PTHR45586:SF1">
    <property type="entry name" value="LIPOPOLYSACCHARIDE ASSEMBLY PROTEIN B"/>
    <property type="match status" value="1"/>
</dbReference>
<dbReference type="Gene3D" id="3.40.50.2300">
    <property type="match status" value="1"/>
</dbReference>
<dbReference type="SUPFAM" id="SSF52172">
    <property type="entry name" value="CheY-like"/>
    <property type="match status" value="1"/>
</dbReference>
<dbReference type="SMART" id="SM00448">
    <property type="entry name" value="REC"/>
    <property type="match status" value="1"/>
</dbReference>
<dbReference type="PROSITE" id="PS50005">
    <property type="entry name" value="TPR"/>
    <property type="match status" value="1"/>
</dbReference>
<dbReference type="Pfam" id="PF14559">
    <property type="entry name" value="TPR_19"/>
    <property type="match status" value="1"/>
</dbReference>
<keyword evidence="7" id="KW-1185">Reference proteome</keyword>
<dbReference type="Pfam" id="PF00072">
    <property type="entry name" value="Response_reg"/>
    <property type="match status" value="1"/>
</dbReference>
<dbReference type="CDD" id="cd17589">
    <property type="entry name" value="REC_TPR"/>
    <property type="match status" value="1"/>
</dbReference>
<evidence type="ECO:0000313" key="7">
    <source>
        <dbReference type="Proteomes" id="UP000472320"/>
    </source>
</evidence>
<dbReference type="PROSITE" id="PS50110">
    <property type="entry name" value="RESPONSE_REGULATORY"/>
    <property type="match status" value="1"/>
</dbReference>
<dbReference type="Gene3D" id="1.25.40.10">
    <property type="entry name" value="Tetratricopeptide repeat domain"/>
    <property type="match status" value="1"/>
</dbReference>
<organism evidence="6 7">
    <name type="scientific">Massilia eburnea</name>
    <dbReference type="NCBI Taxonomy" id="1776165"/>
    <lineage>
        <taxon>Bacteria</taxon>
        <taxon>Pseudomonadati</taxon>
        <taxon>Pseudomonadota</taxon>
        <taxon>Betaproteobacteria</taxon>
        <taxon>Burkholderiales</taxon>
        <taxon>Oxalobacteraceae</taxon>
        <taxon>Telluria group</taxon>
        <taxon>Massilia</taxon>
    </lineage>
</organism>
<evidence type="ECO:0000313" key="6">
    <source>
        <dbReference type="EMBL" id="MTW12707.1"/>
    </source>
</evidence>
<evidence type="ECO:0000259" key="5">
    <source>
        <dbReference type="PROSITE" id="PS50110"/>
    </source>
</evidence>
<feature type="repeat" description="TPR" evidence="4">
    <location>
        <begin position="236"/>
        <end position="269"/>
    </location>
</feature>
<feature type="domain" description="Response regulatory" evidence="5">
    <location>
        <begin position="8"/>
        <end position="132"/>
    </location>
</feature>
<dbReference type="Proteomes" id="UP000472320">
    <property type="component" value="Unassembled WGS sequence"/>
</dbReference>
<dbReference type="InterPro" id="IPR051012">
    <property type="entry name" value="CellSynth/LPSAsmb/PSIAsmb"/>
</dbReference>
<sequence>MQSYSELSVLIIDPNPAMRGNLHNMLNQASITRIEYAVSSGTAIRQLTNKRFDVILCEYDLGSGNEDSGQDGQQLLEDLRHNKLIDRSTIFIMLTSEAVQTKVIGAAELTPTDYVLKPFTVDALMQRIGRAVERRTAFMPAYQLIAQGQPREAIAAALEAERSNPRYATDFARLRAELHYELGELAEAEMIYQAMIVARPLGWAQLGLARCQFGLERYGDAMSNLERLLENNPNMMGAYDLLARSYEALGQSQQAKKILEDAVAISPNMVGRLRHLGEVAYGTGDISAAEKAFRQVVTKARYSEFRDPEDHVNLVRALVRKGDVSQASGVIRDMERTLRSSANTEVCKHISSAMLLDVTGHATEAASELSNAVTAVGMARGLSNRLRIGLVNSCLKHRLDKDAADVVMHMMNDNEKPITMDEAVSVFEKAGRHDLARGVGEKIDGVMQELVTEAEAMARQGDHRAAVATLHQALRRTPGNLKVLYPAVQAILRQLDELGWEAPLGDQAAALIDRIRSLDAGSPALEALLKQYSGTQRKYGISTTA</sequence>
<dbReference type="SUPFAM" id="SSF48452">
    <property type="entry name" value="TPR-like"/>
    <property type="match status" value="2"/>
</dbReference>
<evidence type="ECO:0000256" key="2">
    <source>
        <dbReference type="ARBA" id="ARBA00022803"/>
    </source>
</evidence>
<keyword evidence="2 4" id="KW-0802">TPR repeat</keyword>
<proteinExistence type="predicted"/>